<dbReference type="Gramene" id="Pp3c24_6700V3.1">
    <property type="protein sequence ID" value="PAC:32909927.CDS.1"/>
    <property type="gene ID" value="Pp3c24_6700"/>
</dbReference>
<reference evidence="2 4" key="2">
    <citation type="journal article" date="2018" name="Plant J.">
        <title>The Physcomitrella patens chromosome-scale assembly reveals moss genome structure and evolution.</title>
        <authorList>
            <person name="Lang D."/>
            <person name="Ullrich K.K."/>
            <person name="Murat F."/>
            <person name="Fuchs J."/>
            <person name="Jenkins J."/>
            <person name="Haas F.B."/>
            <person name="Piednoel M."/>
            <person name="Gundlach H."/>
            <person name="Van Bel M."/>
            <person name="Meyberg R."/>
            <person name="Vives C."/>
            <person name="Morata J."/>
            <person name="Symeonidi A."/>
            <person name="Hiss M."/>
            <person name="Muchero W."/>
            <person name="Kamisugi Y."/>
            <person name="Saleh O."/>
            <person name="Blanc G."/>
            <person name="Decker E.L."/>
            <person name="van Gessel N."/>
            <person name="Grimwood J."/>
            <person name="Hayes R.D."/>
            <person name="Graham S.W."/>
            <person name="Gunter L.E."/>
            <person name="McDaniel S.F."/>
            <person name="Hoernstein S.N.W."/>
            <person name="Larsson A."/>
            <person name="Li F.W."/>
            <person name="Perroud P.F."/>
            <person name="Phillips J."/>
            <person name="Ranjan P."/>
            <person name="Rokshar D.S."/>
            <person name="Rothfels C.J."/>
            <person name="Schneider L."/>
            <person name="Shu S."/>
            <person name="Stevenson D.W."/>
            <person name="Thummler F."/>
            <person name="Tillich M."/>
            <person name="Villarreal Aguilar J.C."/>
            <person name="Widiez T."/>
            <person name="Wong G.K."/>
            <person name="Wymore A."/>
            <person name="Zhang Y."/>
            <person name="Zimmer A.D."/>
            <person name="Quatrano R.S."/>
            <person name="Mayer K.F.X."/>
            <person name="Goodstein D."/>
            <person name="Casacuberta J.M."/>
            <person name="Vandepoele K."/>
            <person name="Reski R."/>
            <person name="Cuming A.C."/>
            <person name="Tuskan G.A."/>
            <person name="Maumus F."/>
            <person name="Salse J."/>
            <person name="Schmutz J."/>
            <person name="Rensing S.A."/>
        </authorList>
    </citation>
    <scope>NUCLEOTIDE SEQUENCE [LARGE SCALE GENOMIC DNA]</scope>
    <source>
        <strain evidence="3 4">cv. Gransden 2004</strain>
    </source>
</reference>
<dbReference type="EMBL" id="ABEU02000024">
    <property type="protein sequence ID" value="PNR28143.1"/>
    <property type="molecule type" value="Genomic_DNA"/>
</dbReference>
<dbReference type="EnsemblPlants" id="Pp3c24_6700V3.1">
    <property type="protein sequence ID" value="PAC:32909927.CDS.1"/>
    <property type="gene ID" value="Pp3c24_6700"/>
</dbReference>
<proteinExistence type="predicted"/>
<accession>A0A2K1IFU0</accession>
<evidence type="ECO:0000313" key="2">
    <source>
        <dbReference type="EMBL" id="PNR28143.1"/>
    </source>
</evidence>
<name>A0A2K1IFU0_PHYPA</name>
<organism evidence="2">
    <name type="scientific">Physcomitrium patens</name>
    <name type="common">Spreading-leaved earth moss</name>
    <name type="synonym">Physcomitrella patens</name>
    <dbReference type="NCBI Taxonomy" id="3218"/>
    <lineage>
        <taxon>Eukaryota</taxon>
        <taxon>Viridiplantae</taxon>
        <taxon>Streptophyta</taxon>
        <taxon>Embryophyta</taxon>
        <taxon>Bryophyta</taxon>
        <taxon>Bryophytina</taxon>
        <taxon>Bryopsida</taxon>
        <taxon>Funariidae</taxon>
        <taxon>Funariales</taxon>
        <taxon>Funariaceae</taxon>
        <taxon>Physcomitrium</taxon>
    </lineage>
</organism>
<feature type="region of interest" description="Disordered" evidence="1">
    <location>
        <begin position="65"/>
        <end position="91"/>
    </location>
</feature>
<evidence type="ECO:0000313" key="3">
    <source>
        <dbReference type="EnsemblPlants" id="PAC:32909927.CDS.1"/>
    </source>
</evidence>
<evidence type="ECO:0000313" key="4">
    <source>
        <dbReference type="Proteomes" id="UP000006727"/>
    </source>
</evidence>
<dbReference type="AlphaFoldDB" id="A0A2K1IFU0"/>
<reference evidence="3" key="3">
    <citation type="submission" date="2020-12" db="UniProtKB">
        <authorList>
            <consortium name="EnsemblPlants"/>
        </authorList>
    </citation>
    <scope>IDENTIFICATION</scope>
</reference>
<protein>
    <submittedName>
        <fullName evidence="2 3">Uncharacterized protein</fullName>
    </submittedName>
</protein>
<keyword evidence="4" id="KW-1185">Reference proteome</keyword>
<dbReference type="InParanoid" id="A0A2K1IFU0"/>
<dbReference type="Proteomes" id="UP000006727">
    <property type="component" value="Chromosome 24"/>
</dbReference>
<feature type="compositionally biased region" description="Basic and acidic residues" evidence="1">
    <location>
        <begin position="65"/>
        <end position="84"/>
    </location>
</feature>
<gene>
    <name evidence="2" type="ORF">PHYPA_028735</name>
</gene>
<reference evidence="2 4" key="1">
    <citation type="journal article" date="2008" name="Science">
        <title>The Physcomitrella genome reveals evolutionary insights into the conquest of land by plants.</title>
        <authorList>
            <person name="Rensing S."/>
            <person name="Lang D."/>
            <person name="Zimmer A."/>
            <person name="Terry A."/>
            <person name="Salamov A."/>
            <person name="Shapiro H."/>
            <person name="Nishiyama T."/>
            <person name="Perroud P.-F."/>
            <person name="Lindquist E."/>
            <person name="Kamisugi Y."/>
            <person name="Tanahashi T."/>
            <person name="Sakakibara K."/>
            <person name="Fujita T."/>
            <person name="Oishi K."/>
            <person name="Shin-I T."/>
            <person name="Kuroki Y."/>
            <person name="Toyoda A."/>
            <person name="Suzuki Y."/>
            <person name="Hashimoto A."/>
            <person name="Yamaguchi K."/>
            <person name="Sugano A."/>
            <person name="Kohara Y."/>
            <person name="Fujiyama A."/>
            <person name="Anterola A."/>
            <person name="Aoki S."/>
            <person name="Ashton N."/>
            <person name="Barbazuk W.B."/>
            <person name="Barker E."/>
            <person name="Bennetzen J."/>
            <person name="Bezanilla M."/>
            <person name="Blankenship R."/>
            <person name="Cho S.H."/>
            <person name="Dutcher S."/>
            <person name="Estelle M."/>
            <person name="Fawcett J.A."/>
            <person name="Gundlach H."/>
            <person name="Hanada K."/>
            <person name="Heyl A."/>
            <person name="Hicks K.A."/>
            <person name="Hugh J."/>
            <person name="Lohr M."/>
            <person name="Mayer K."/>
            <person name="Melkozernov A."/>
            <person name="Murata T."/>
            <person name="Nelson D."/>
            <person name="Pils B."/>
            <person name="Prigge M."/>
            <person name="Reiss B."/>
            <person name="Renner T."/>
            <person name="Rombauts S."/>
            <person name="Rushton P."/>
            <person name="Sanderfoot A."/>
            <person name="Schween G."/>
            <person name="Shiu S.-H."/>
            <person name="Stueber K."/>
            <person name="Theodoulou F.L."/>
            <person name="Tu H."/>
            <person name="Van de Peer Y."/>
            <person name="Verrier P.J."/>
            <person name="Waters E."/>
            <person name="Wood A."/>
            <person name="Yang L."/>
            <person name="Cove D."/>
            <person name="Cuming A."/>
            <person name="Hasebe M."/>
            <person name="Lucas S."/>
            <person name="Mishler D.B."/>
            <person name="Reski R."/>
            <person name="Grigoriev I."/>
            <person name="Quatrano R.S."/>
            <person name="Boore J.L."/>
        </authorList>
    </citation>
    <scope>NUCLEOTIDE SEQUENCE [LARGE SCALE GENOMIC DNA]</scope>
    <source>
        <strain evidence="3 4">cv. Gransden 2004</strain>
    </source>
</reference>
<sequence>MDFWILHQNSLCTNIQELGSFPIPEKMNRYGSNPPHPVPATRPSQSMCHKCRLIASRGEIDVEIKQEKINNRGERKEKKEKNSETCDTSESTNLSAHYIYRINDLVSTLVHYSTSANISRSQAKKKVQQTPLL</sequence>
<evidence type="ECO:0000256" key="1">
    <source>
        <dbReference type="SAM" id="MobiDB-lite"/>
    </source>
</evidence>